<dbReference type="GO" id="GO:0030046">
    <property type="term" value="P:parallel actin filament bundle assembly"/>
    <property type="evidence" value="ECO:0007669"/>
    <property type="project" value="TreeGrafter"/>
</dbReference>
<dbReference type="InterPro" id="IPR053356">
    <property type="entry name" value="Calcium-reg_actin-bundling"/>
</dbReference>
<dbReference type="PROSITE" id="PS00018">
    <property type="entry name" value="EF_HAND_1"/>
    <property type="match status" value="1"/>
</dbReference>
<dbReference type="GO" id="GO:0030863">
    <property type="term" value="C:cortical cytoskeleton"/>
    <property type="evidence" value="ECO:0007669"/>
    <property type="project" value="TreeGrafter"/>
</dbReference>
<reference evidence="3 4" key="1">
    <citation type="journal article" date="2013" name="Curr. Biol.">
        <title>The Genome of the Foraminiferan Reticulomyxa filosa.</title>
        <authorList>
            <person name="Glockner G."/>
            <person name="Hulsmann N."/>
            <person name="Schleicher M."/>
            <person name="Noegel A.A."/>
            <person name="Eichinger L."/>
            <person name="Gallinger C."/>
            <person name="Pawlowski J."/>
            <person name="Sierra R."/>
            <person name="Euteneuer U."/>
            <person name="Pillet L."/>
            <person name="Moustafa A."/>
            <person name="Platzer M."/>
            <person name="Groth M."/>
            <person name="Szafranski K."/>
            <person name="Schliwa M."/>
        </authorList>
    </citation>
    <scope>NUCLEOTIDE SEQUENCE [LARGE SCALE GENOMIC DNA]</scope>
</reference>
<evidence type="ECO:0000259" key="2">
    <source>
        <dbReference type="Pfam" id="PF18060"/>
    </source>
</evidence>
<dbReference type="InterPro" id="IPR018247">
    <property type="entry name" value="EF_Hand_1_Ca_BS"/>
</dbReference>
<dbReference type="InterPro" id="IPR040810">
    <property type="entry name" value="F_actin_bund_C"/>
</dbReference>
<name>X6MYI3_RETFI</name>
<accession>X6MYI3</accession>
<protein>
    <recommendedName>
        <fullName evidence="2">Calcium-regulated actin-bundling protein C-terminal domain-containing protein</fullName>
    </recommendedName>
</protein>
<gene>
    <name evidence="3" type="ORF">RFI_18721</name>
</gene>
<feature type="coiled-coil region" evidence="1">
    <location>
        <begin position="80"/>
        <end position="107"/>
    </location>
</feature>
<keyword evidence="4" id="KW-1185">Reference proteome</keyword>
<dbReference type="AlphaFoldDB" id="X6MYI3"/>
<sequence length="185" mass="20918">MTATERVAALKEIDIDTDKRMSLLEFALSVSKLLLFFLNCKSKLKKWMGEHTYSVWRYKSVSGVDVPTLMSRPQGTNQALKDAEQALKNVQKEIQNIESKKNDLEKKSQGEGVKARSAANELAQLLSADQTELNKLLLTAEASLRKAQKSKDISSAGSIWWLNREIDEAKKYKPKKNIKSDFVKN</sequence>
<keyword evidence="1" id="KW-0175">Coiled coil</keyword>
<evidence type="ECO:0000313" key="3">
    <source>
        <dbReference type="EMBL" id="ETO18542.1"/>
    </source>
</evidence>
<dbReference type="OrthoDB" id="29877at2759"/>
<dbReference type="GO" id="GO:0051015">
    <property type="term" value="F:actin filament binding"/>
    <property type="evidence" value="ECO:0007669"/>
    <property type="project" value="TreeGrafter"/>
</dbReference>
<dbReference type="PANTHER" id="PTHR37009:SF1">
    <property type="entry name" value="CALCIUM-REGULATED ACTIN-BUNDLING PROTEIN"/>
    <property type="match status" value="1"/>
</dbReference>
<dbReference type="EMBL" id="ASPP01014754">
    <property type="protein sequence ID" value="ETO18542.1"/>
    <property type="molecule type" value="Genomic_DNA"/>
</dbReference>
<dbReference type="Pfam" id="PF18060">
    <property type="entry name" value="F_actin_bund_C"/>
    <property type="match status" value="1"/>
</dbReference>
<evidence type="ECO:0000313" key="4">
    <source>
        <dbReference type="Proteomes" id="UP000023152"/>
    </source>
</evidence>
<organism evidence="3 4">
    <name type="scientific">Reticulomyxa filosa</name>
    <dbReference type="NCBI Taxonomy" id="46433"/>
    <lineage>
        <taxon>Eukaryota</taxon>
        <taxon>Sar</taxon>
        <taxon>Rhizaria</taxon>
        <taxon>Retaria</taxon>
        <taxon>Foraminifera</taxon>
        <taxon>Monothalamids</taxon>
        <taxon>Reticulomyxidae</taxon>
        <taxon>Reticulomyxa</taxon>
    </lineage>
</organism>
<evidence type="ECO:0000256" key="1">
    <source>
        <dbReference type="SAM" id="Coils"/>
    </source>
</evidence>
<proteinExistence type="predicted"/>
<dbReference type="GO" id="GO:0051764">
    <property type="term" value="P:actin crosslink formation"/>
    <property type="evidence" value="ECO:0007669"/>
    <property type="project" value="TreeGrafter"/>
</dbReference>
<dbReference type="PANTHER" id="PTHR37009">
    <property type="entry name" value="EF-HAND DOMAIN-CONTAINING PROTEIN"/>
    <property type="match status" value="1"/>
</dbReference>
<feature type="domain" description="Calcium-regulated actin-bundling protein C-terminal" evidence="2">
    <location>
        <begin position="84"/>
        <end position="151"/>
    </location>
</feature>
<comment type="caution">
    <text evidence="3">The sequence shown here is derived from an EMBL/GenBank/DDBJ whole genome shotgun (WGS) entry which is preliminary data.</text>
</comment>
<dbReference type="Proteomes" id="UP000023152">
    <property type="component" value="Unassembled WGS sequence"/>
</dbReference>